<dbReference type="PANTHER" id="PTHR35335">
    <property type="entry name" value="UPF0716 PROTEIN FXSA"/>
    <property type="match status" value="1"/>
</dbReference>
<dbReference type="Pfam" id="PF04186">
    <property type="entry name" value="FxsA"/>
    <property type="match status" value="1"/>
</dbReference>
<evidence type="ECO:0000313" key="3">
    <source>
        <dbReference type="Proteomes" id="UP001595882"/>
    </source>
</evidence>
<name>A0ABV8WX26_9BACI</name>
<comment type="caution">
    <text evidence="2">The sequence shown here is derived from an EMBL/GenBank/DDBJ whole genome shotgun (WGS) entry which is preliminary data.</text>
</comment>
<evidence type="ECO:0000313" key="2">
    <source>
        <dbReference type="EMBL" id="MFC4403683.1"/>
    </source>
</evidence>
<dbReference type="EMBL" id="JBHSDT010000008">
    <property type="protein sequence ID" value="MFC4403683.1"/>
    <property type="molecule type" value="Genomic_DNA"/>
</dbReference>
<sequence>MFRWIFIAILVMPALEIGVMIWAGGQVGPWWVVLLIVLTGIAGAWLAKKQGLETVRKAQQAMQMGQSPQEEIFDGLCILIGGIVLLTPGFITDAFGFVLLIPSTRKPVKEMIKKLLQKLMTSGRFTIYRR</sequence>
<accession>A0ABV8WX26</accession>
<dbReference type="RefSeq" id="WP_390252215.1">
    <property type="nucleotide sequence ID" value="NZ_JBHSDT010000008.1"/>
</dbReference>
<keyword evidence="1" id="KW-0472">Membrane</keyword>
<feature type="transmembrane region" description="Helical" evidence="1">
    <location>
        <begin position="72"/>
        <end position="101"/>
    </location>
</feature>
<keyword evidence="3" id="KW-1185">Reference proteome</keyword>
<protein>
    <submittedName>
        <fullName evidence="2">FxsA family protein</fullName>
    </submittedName>
</protein>
<evidence type="ECO:0000256" key="1">
    <source>
        <dbReference type="SAM" id="Phobius"/>
    </source>
</evidence>
<reference evidence="3" key="1">
    <citation type="journal article" date="2019" name="Int. J. Syst. Evol. Microbiol.">
        <title>The Global Catalogue of Microorganisms (GCM) 10K type strain sequencing project: providing services to taxonomists for standard genome sequencing and annotation.</title>
        <authorList>
            <consortium name="The Broad Institute Genomics Platform"/>
            <consortium name="The Broad Institute Genome Sequencing Center for Infectious Disease"/>
            <person name="Wu L."/>
            <person name="Ma J."/>
        </authorList>
    </citation>
    <scope>NUCLEOTIDE SEQUENCE [LARGE SCALE GENOMIC DNA]</scope>
    <source>
        <strain evidence="3">CCUG 37865</strain>
    </source>
</reference>
<feature type="transmembrane region" description="Helical" evidence="1">
    <location>
        <begin position="30"/>
        <end position="47"/>
    </location>
</feature>
<keyword evidence="1" id="KW-1133">Transmembrane helix</keyword>
<keyword evidence="1" id="KW-0812">Transmembrane</keyword>
<gene>
    <name evidence="2" type="ORF">ACFOY7_11445</name>
</gene>
<dbReference type="PANTHER" id="PTHR35335:SF1">
    <property type="entry name" value="UPF0716 PROTEIN FXSA"/>
    <property type="match status" value="1"/>
</dbReference>
<dbReference type="InterPro" id="IPR007313">
    <property type="entry name" value="FxsA"/>
</dbReference>
<proteinExistence type="predicted"/>
<feature type="transmembrane region" description="Helical" evidence="1">
    <location>
        <begin position="5"/>
        <end position="24"/>
    </location>
</feature>
<organism evidence="2 3">
    <name type="scientific">Gracilibacillus xinjiangensis</name>
    <dbReference type="NCBI Taxonomy" id="1193282"/>
    <lineage>
        <taxon>Bacteria</taxon>
        <taxon>Bacillati</taxon>
        <taxon>Bacillota</taxon>
        <taxon>Bacilli</taxon>
        <taxon>Bacillales</taxon>
        <taxon>Bacillaceae</taxon>
        <taxon>Gracilibacillus</taxon>
    </lineage>
</organism>
<dbReference type="NCBIfam" id="NF008528">
    <property type="entry name" value="PRK11463.1-2"/>
    <property type="match status" value="1"/>
</dbReference>
<dbReference type="Proteomes" id="UP001595882">
    <property type="component" value="Unassembled WGS sequence"/>
</dbReference>